<keyword evidence="3" id="KW-1185">Reference proteome</keyword>
<feature type="compositionally biased region" description="Acidic residues" evidence="1">
    <location>
        <begin position="195"/>
        <end position="204"/>
    </location>
</feature>
<evidence type="ECO:0008006" key="4">
    <source>
        <dbReference type="Google" id="ProtNLM"/>
    </source>
</evidence>
<evidence type="ECO:0000313" key="3">
    <source>
        <dbReference type="Proteomes" id="UP001500320"/>
    </source>
</evidence>
<proteinExistence type="predicted"/>
<organism evidence="2 3">
    <name type="scientific">Planomonospora alba</name>
    <dbReference type="NCBI Taxonomy" id="161354"/>
    <lineage>
        <taxon>Bacteria</taxon>
        <taxon>Bacillati</taxon>
        <taxon>Actinomycetota</taxon>
        <taxon>Actinomycetes</taxon>
        <taxon>Streptosporangiales</taxon>
        <taxon>Streptosporangiaceae</taxon>
        <taxon>Planomonospora</taxon>
    </lineage>
</organism>
<feature type="compositionally biased region" description="Basic and acidic residues" evidence="1">
    <location>
        <begin position="70"/>
        <end position="91"/>
    </location>
</feature>
<evidence type="ECO:0000256" key="1">
    <source>
        <dbReference type="SAM" id="MobiDB-lite"/>
    </source>
</evidence>
<comment type="caution">
    <text evidence="2">The sequence shown here is derived from an EMBL/GenBank/DDBJ whole genome shotgun (WGS) entry which is preliminary data.</text>
</comment>
<sequence length="354" mass="36742">MAAIITPETAADAPQTLDPDADPTSAPNARVEALWAALTANPGGTAIMIGAMAGMSRAAASKILNQLEVEGRATRVPGGHDGRGRTPDRWHPVITDTPGPDSGTDAGEPEEEHNPEPLAASVPHEDAPAETPGDEQAASVEESAPDLEESVVSAEADETGPDPEPTGDDEAEPEIGDELETGDEPEEHTDHDVSEATEEPDQPEDPARSQARAELLELSDLLLGTVNAMDTGEAILALGRLEMFIAKSAQAHRNARAVLTGTTPAPGRSSGGSRSASGGATVRPGQLRDRILAHLTAHPDKDFTPYEIGRVLESSSGAVANALDRLVNLGQAELTCERPRRFAATAEAASQAAS</sequence>
<dbReference type="Proteomes" id="UP001500320">
    <property type="component" value="Unassembled WGS sequence"/>
</dbReference>
<gene>
    <name evidence="2" type="ORF">GCM10010466_07040</name>
</gene>
<feature type="region of interest" description="Disordered" evidence="1">
    <location>
        <begin position="260"/>
        <end position="283"/>
    </location>
</feature>
<feature type="region of interest" description="Disordered" evidence="1">
    <location>
        <begin position="1"/>
        <end position="27"/>
    </location>
</feature>
<protein>
    <recommendedName>
        <fullName evidence="4">MarR family transcriptional regulator</fullName>
    </recommendedName>
</protein>
<dbReference type="EMBL" id="BAAAUT010000004">
    <property type="protein sequence ID" value="GAA3118726.1"/>
    <property type="molecule type" value="Genomic_DNA"/>
</dbReference>
<feature type="compositionally biased region" description="Acidic residues" evidence="1">
    <location>
        <begin position="143"/>
        <end position="187"/>
    </location>
</feature>
<evidence type="ECO:0000313" key="2">
    <source>
        <dbReference type="EMBL" id="GAA3118726.1"/>
    </source>
</evidence>
<feature type="region of interest" description="Disordered" evidence="1">
    <location>
        <begin position="70"/>
        <end position="210"/>
    </location>
</feature>
<reference evidence="3" key="1">
    <citation type="journal article" date="2019" name="Int. J. Syst. Evol. Microbiol.">
        <title>The Global Catalogue of Microorganisms (GCM) 10K type strain sequencing project: providing services to taxonomists for standard genome sequencing and annotation.</title>
        <authorList>
            <consortium name="The Broad Institute Genomics Platform"/>
            <consortium name="The Broad Institute Genome Sequencing Center for Infectious Disease"/>
            <person name="Wu L."/>
            <person name="Ma J."/>
        </authorList>
    </citation>
    <scope>NUCLEOTIDE SEQUENCE [LARGE SCALE GENOMIC DNA]</scope>
    <source>
        <strain evidence="3">JCM 9373</strain>
    </source>
</reference>
<name>A0ABP6MMJ5_9ACTN</name>
<accession>A0ABP6MMJ5</accession>
<feature type="compositionally biased region" description="Low complexity" evidence="1">
    <location>
        <begin position="260"/>
        <end position="281"/>
    </location>
</feature>
<dbReference type="RefSeq" id="WP_344855809.1">
    <property type="nucleotide sequence ID" value="NZ_BAAAUT010000004.1"/>
</dbReference>